<comment type="subunit">
    <text evidence="12">Heterohexamer.</text>
</comment>
<dbReference type="OMA" id="NYHEPDL"/>
<evidence type="ECO:0000259" key="13">
    <source>
        <dbReference type="Pfam" id="PF02953"/>
    </source>
</evidence>
<keyword evidence="7 12" id="KW-0653">Protein transport</keyword>
<reference evidence="15 17" key="2">
    <citation type="submission" date="2018-07" db="EMBL/GenBank/DDBJ databases">
        <title>Draft Genome Assemblies for Five Robust Yarrowia lipolytica Strains Exhibiting High Lipid Production and Pentose Sugar Utilization and Sugar Alcohol Secretion from Undetoxified Lignocellulosic Biomass Hydrolysates.</title>
        <authorList>
            <consortium name="DOE Joint Genome Institute"/>
            <person name="Walker C."/>
            <person name="Ryu S."/>
            <person name="Na H."/>
            <person name="Zane M."/>
            <person name="LaButti K."/>
            <person name="Lipzen A."/>
            <person name="Haridas S."/>
            <person name="Barry K."/>
            <person name="Grigoriev I.V."/>
            <person name="Quarterman J."/>
            <person name="Slininger P."/>
            <person name="Dien B."/>
            <person name="Trinh C.T."/>
        </authorList>
    </citation>
    <scope>NUCLEOTIDE SEQUENCE [LARGE SCALE GENOMIC DNA]</scope>
    <source>
        <strain evidence="15 17">YB392</strain>
    </source>
</reference>
<dbReference type="Proteomes" id="UP000182444">
    <property type="component" value="Chromosome 1C"/>
</dbReference>
<evidence type="ECO:0000256" key="2">
    <source>
        <dbReference type="ARBA" id="ARBA00006720"/>
    </source>
</evidence>
<proteinExistence type="inferred from homology"/>
<keyword evidence="3 12" id="KW-0813">Transport</keyword>
<organism evidence="14 16">
    <name type="scientific">Yarrowia lipolytica</name>
    <name type="common">Candida lipolytica</name>
    <dbReference type="NCBI Taxonomy" id="4952"/>
    <lineage>
        <taxon>Eukaryota</taxon>
        <taxon>Fungi</taxon>
        <taxon>Dikarya</taxon>
        <taxon>Ascomycota</taxon>
        <taxon>Saccharomycotina</taxon>
        <taxon>Dipodascomycetes</taxon>
        <taxon>Dipodascales</taxon>
        <taxon>Dipodascales incertae sedis</taxon>
        <taxon>Yarrowia</taxon>
    </lineage>
</organism>
<keyword evidence="8 12" id="KW-0811">Translocation</keyword>
<dbReference type="AlphaFoldDB" id="A0A1H6PVX7"/>
<evidence type="ECO:0000313" key="16">
    <source>
        <dbReference type="Proteomes" id="UP000182444"/>
    </source>
</evidence>
<reference evidence="14 16" key="1">
    <citation type="journal article" date="2016" name="PLoS ONE">
        <title>Sequence Assembly of Yarrowia lipolytica Strain W29/CLIB89 Shows Transposable Element Diversity.</title>
        <authorList>
            <person name="Magnan C."/>
            <person name="Yu J."/>
            <person name="Chang I."/>
            <person name="Jahn E."/>
            <person name="Kanomata Y."/>
            <person name="Wu J."/>
            <person name="Zeller M."/>
            <person name="Oakes M."/>
            <person name="Baldi P."/>
            <person name="Sandmeyer S."/>
        </authorList>
    </citation>
    <scope>NUCLEOTIDE SEQUENCE [LARGE SCALE GENOMIC DNA]</scope>
    <source>
        <strain evidence="14">CLIB89</strain>
        <strain evidence="16">CLIB89(W29)</strain>
    </source>
</reference>
<name>A0A1H6PVX7_YARLL</name>
<dbReference type="GO" id="GO:0045039">
    <property type="term" value="P:protein insertion into mitochondrial inner membrane"/>
    <property type="evidence" value="ECO:0007669"/>
    <property type="project" value="TreeGrafter"/>
</dbReference>
<keyword evidence="10" id="KW-0472">Membrane</keyword>
<dbReference type="GO" id="GO:0005743">
    <property type="term" value="C:mitochondrial inner membrane"/>
    <property type="evidence" value="ECO:0007669"/>
    <property type="project" value="UniProtKB-SubCell"/>
</dbReference>
<dbReference type="KEGG" id="yli:2909833"/>
<evidence type="ECO:0000313" key="15">
    <source>
        <dbReference type="EMBL" id="RDW27122.1"/>
    </source>
</evidence>
<keyword evidence="6" id="KW-0862">Zinc</keyword>
<dbReference type="SUPFAM" id="SSF144122">
    <property type="entry name" value="Tim10-like"/>
    <property type="match status" value="1"/>
</dbReference>
<evidence type="ECO:0000256" key="7">
    <source>
        <dbReference type="ARBA" id="ARBA00022927"/>
    </source>
</evidence>
<evidence type="ECO:0000256" key="4">
    <source>
        <dbReference type="ARBA" id="ARBA00022723"/>
    </source>
</evidence>
<evidence type="ECO:0000256" key="1">
    <source>
        <dbReference type="ARBA" id="ARBA00004137"/>
    </source>
</evidence>
<dbReference type="PANTHER" id="PTHR11038">
    <property type="entry name" value="MITOCHONDRIAL IMPORT INNER MEMBRANE TRANSLOCASE SUBUNIT TIM10"/>
    <property type="match status" value="1"/>
</dbReference>
<dbReference type="PANTHER" id="PTHR11038:SF16">
    <property type="entry name" value="MITOCHONDRIAL IMPORT INNER MEMBRANE TRANSLOCASE SUBUNIT TIM10"/>
    <property type="match status" value="1"/>
</dbReference>
<evidence type="ECO:0000256" key="3">
    <source>
        <dbReference type="ARBA" id="ARBA00022448"/>
    </source>
</evidence>
<comment type="function">
    <text evidence="12">Mitochondrial intermembrane chaperone that participates in the import and insertion of some multi-pass transmembrane proteins into the mitochondrial inner membrane. Also required for the transfer of beta-barrel precursors from the TOM complex to the sorting and assembly machinery (SAM complex) of the outer membrane. Acts as a chaperone-like protein that protects the hydrophobic precursors from aggregation and guide them through the mitochondrial intermembrane space.</text>
</comment>
<dbReference type="Gene3D" id="1.10.287.810">
    <property type="entry name" value="Mitochondrial import inner membrane translocase subunit tim13 like domains"/>
    <property type="match status" value="1"/>
</dbReference>
<dbReference type="GO" id="GO:0046872">
    <property type="term" value="F:metal ion binding"/>
    <property type="evidence" value="ECO:0007669"/>
    <property type="project" value="UniProtKB-KW"/>
</dbReference>
<evidence type="ECO:0000256" key="5">
    <source>
        <dbReference type="ARBA" id="ARBA00022792"/>
    </source>
</evidence>
<dbReference type="GeneID" id="2909833"/>
<dbReference type="VEuPathDB" id="FungiDB:YALI1_C30078g"/>
<gene>
    <name evidence="15" type="ORF">B0I71DRAFT_129695</name>
    <name evidence="14" type="ORF">YALI1_C30078g</name>
</gene>
<evidence type="ECO:0000256" key="10">
    <source>
        <dbReference type="ARBA" id="ARBA00023136"/>
    </source>
</evidence>
<dbReference type="OrthoDB" id="274922at2759"/>
<comment type="similarity">
    <text evidence="2 12">Belongs to the small Tim family.</text>
</comment>
<keyword evidence="9 12" id="KW-0496">Mitochondrion</keyword>
<dbReference type="InterPro" id="IPR035427">
    <property type="entry name" value="Tim10-like_dom_sf"/>
</dbReference>
<dbReference type="GO" id="GO:0015031">
    <property type="term" value="P:protein transport"/>
    <property type="evidence" value="ECO:0007669"/>
    <property type="project" value="UniProtKB-KW"/>
</dbReference>
<dbReference type="EMBL" id="KZ858968">
    <property type="protein sequence ID" value="RDW27122.1"/>
    <property type="molecule type" value="Genomic_DNA"/>
</dbReference>
<dbReference type="Pfam" id="PF02953">
    <property type="entry name" value="zf-Tim10_DDP"/>
    <property type="match status" value="1"/>
</dbReference>
<comment type="domain">
    <text evidence="12">The twin CX3C motif contains 4 conserved Cys residues that form 2 disulfide bonds in the mitochondrial intermembrane space.</text>
</comment>
<accession>A0A1H6PVX7</accession>
<keyword evidence="12" id="KW-0143">Chaperone</keyword>
<evidence type="ECO:0000256" key="11">
    <source>
        <dbReference type="ARBA" id="ARBA00023157"/>
    </source>
</evidence>
<evidence type="ECO:0000256" key="9">
    <source>
        <dbReference type="ARBA" id="ARBA00023128"/>
    </source>
</evidence>
<evidence type="ECO:0000256" key="12">
    <source>
        <dbReference type="RuleBase" id="RU367043"/>
    </source>
</evidence>
<sequence>MSLYSMGMNSQEVDPARMQMAELEMESLTALFDSLMNTCRSKCIPAEYGEGEINKGESVCIDRCVNKYFTANLKIGQIFRDKGITPGDTQMIQNASSKYAAHESTDASD</sequence>
<feature type="domain" description="Tim10-like" evidence="13">
    <location>
        <begin position="18"/>
        <end position="79"/>
    </location>
</feature>
<evidence type="ECO:0000256" key="6">
    <source>
        <dbReference type="ARBA" id="ARBA00022833"/>
    </source>
</evidence>
<keyword evidence="11 12" id="KW-1015">Disulfide bond</keyword>
<dbReference type="Proteomes" id="UP000256601">
    <property type="component" value="Unassembled WGS sequence"/>
</dbReference>
<protein>
    <recommendedName>
        <fullName evidence="12">Mitochondrial import inner membrane translocase subunit</fullName>
    </recommendedName>
</protein>
<dbReference type="EMBL" id="CP017555">
    <property type="protein sequence ID" value="AOW03222.1"/>
    <property type="molecule type" value="Genomic_DNA"/>
</dbReference>
<evidence type="ECO:0000313" key="14">
    <source>
        <dbReference type="EMBL" id="AOW03222.1"/>
    </source>
</evidence>
<dbReference type="VEuPathDB" id="FungiDB:YALI0_C21780g"/>
<comment type="subcellular location">
    <subcellularLocation>
        <location evidence="1 12">Mitochondrion inner membrane</location>
        <topology evidence="1 12">Peripheral membrane protein</topology>
        <orientation evidence="1 12">Intermembrane side</orientation>
    </subcellularLocation>
</comment>
<evidence type="ECO:0000256" key="8">
    <source>
        <dbReference type="ARBA" id="ARBA00023010"/>
    </source>
</evidence>
<dbReference type="eggNOG" id="KOG3480">
    <property type="taxonomic scope" value="Eukaryota"/>
</dbReference>
<dbReference type="InterPro" id="IPR004217">
    <property type="entry name" value="Tim10-like"/>
</dbReference>
<keyword evidence="4" id="KW-0479">Metal-binding</keyword>
<dbReference type="RefSeq" id="XP_502106.1">
    <property type="nucleotide sequence ID" value="XM_502106.1"/>
</dbReference>
<evidence type="ECO:0000313" key="17">
    <source>
        <dbReference type="Proteomes" id="UP000256601"/>
    </source>
</evidence>
<keyword evidence="5 12" id="KW-0999">Mitochondrion inner membrane</keyword>